<dbReference type="InterPro" id="IPR051916">
    <property type="entry name" value="GPI-anchor_lipid_remodeler"/>
</dbReference>
<accession>A0A6G8IDK0</accession>
<dbReference type="InterPro" id="IPR036691">
    <property type="entry name" value="Endo/exonu/phosph_ase_sf"/>
</dbReference>
<dbReference type="Gene3D" id="3.60.10.10">
    <property type="entry name" value="Endonuclease/exonuclease/phosphatase"/>
    <property type="match status" value="1"/>
</dbReference>
<dbReference type="GO" id="GO:0003824">
    <property type="term" value="F:catalytic activity"/>
    <property type="evidence" value="ECO:0007669"/>
    <property type="project" value="InterPro"/>
</dbReference>
<dbReference type="GO" id="GO:0006506">
    <property type="term" value="P:GPI anchor biosynthetic process"/>
    <property type="evidence" value="ECO:0007669"/>
    <property type="project" value="TreeGrafter"/>
</dbReference>
<dbReference type="SUPFAM" id="SSF56219">
    <property type="entry name" value="DNase I-like"/>
    <property type="match status" value="1"/>
</dbReference>
<dbReference type="AlphaFoldDB" id="A0A6G8IDK0"/>
<protein>
    <submittedName>
        <fullName evidence="2">EEP domain-containing protein</fullName>
    </submittedName>
</protein>
<feature type="domain" description="Endonuclease/exonuclease/phosphatase" evidence="1">
    <location>
        <begin position="28"/>
        <end position="240"/>
    </location>
</feature>
<organism evidence="2 3">
    <name type="scientific">Hydrogenophaga crocea</name>
    <dbReference type="NCBI Taxonomy" id="2716225"/>
    <lineage>
        <taxon>Bacteria</taxon>
        <taxon>Pseudomonadati</taxon>
        <taxon>Pseudomonadota</taxon>
        <taxon>Betaproteobacteria</taxon>
        <taxon>Burkholderiales</taxon>
        <taxon>Comamonadaceae</taxon>
        <taxon>Hydrogenophaga</taxon>
    </lineage>
</organism>
<dbReference type="GO" id="GO:0016020">
    <property type="term" value="C:membrane"/>
    <property type="evidence" value="ECO:0007669"/>
    <property type="project" value="GOC"/>
</dbReference>
<dbReference type="Pfam" id="PF03372">
    <property type="entry name" value="Exo_endo_phos"/>
    <property type="match status" value="1"/>
</dbReference>
<dbReference type="PANTHER" id="PTHR14859">
    <property type="entry name" value="CALCOFLUOR WHITE HYPERSENSITIVE PROTEIN PRECURSOR"/>
    <property type="match status" value="1"/>
</dbReference>
<evidence type="ECO:0000313" key="2">
    <source>
        <dbReference type="EMBL" id="QIM51148.1"/>
    </source>
</evidence>
<dbReference type="KEGG" id="hcz:G9Q37_02870"/>
<gene>
    <name evidence="2" type="ORF">G9Q37_02870</name>
</gene>
<evidence type="ECO:0000259" key="1">
    <source>
        <dbReference type="Pfam" id="PF03372"/>
    </source>
</evidence>
<evidence type="ECO:0000313" key="3">
    <source>
        <dbReference type="Proteomes" id="UP000503162"/>
    </source>
</evidence>
<dbReference type="RefSeq" id="WP_166224288.1">
    <property type="nucleotide sequence ID" value="NZ_CP049989.1"/>
</dbReference>
<proteinExistence type="predicted"/>
<name>A0A6G8IDK0_9BURK</name>
<dbReference type="EMBL" id="CP049989">
    <property type="protein sequence ID" value="QIM51148.1"/>
    <property type="molecule type" value="Genomic_DNA"/>
</dbReference>
<dbReference type="InterPro" id="IPR005135">
    <property type="entry name" value="Endo/exonuclease/phosphatase"/>
</dbReference>
<keyword evidence="3" id="KW-1185">Reference proteome</keyword>
<dbReference type="PANTHER" id="PTHR14859:SF1">
    <property type="entry name" value="PGAP2-INTERACTING PROTEIN"/>
    <property type="match status" value="1"/>
</dbReference>
<reference evidence="2 3" key="1">
    <citation type="submission" date="2020-03" db="EMBL/GenBank/DDBJ databases">
        <title>Hydrogenophaga sp. nov. isolated from cyanobacterial mat.</title>
        <authorList>
            <person name="Thorat V."/>
            <person name="Kirdat K."/>
            <person name="Tiwarekar B."/>
            <person name="Costa E.D."/>
            <person name="Yadav A."/>
        </authorList>
    </citation>
    <scope>NUCLEOTIDE SEQUENCE [LARGE SCALE GENOMIC DNA]</scope>
    <source>
        <strain evidence="2 3">BA0156</strain>
    </source>
</reference>
<dbReference type="Proteomes" id="UP000503162">
    <property type="component" value="Chromosome"/>
</dbReference>
<sequence length="256" mass="29071">MPLHRDGRSLRVLTVNIHKGYSLFNKRFVLHELREAVRAIRSDVVFLQEVRGASEPGARQQQAAQYEFLADSIWKDHAYGRNAVAPRDSYGNAVLSHFPIVHSRNHRLSVERIVPQRGVLHCVVNRDVMPPVHLMCVHLGLLEADRQHQLEALSAVVQAEVPAGEPLIVAGDFNDWRQKADARLRRIGLTEVFRHTHGRHARSFPAAWPLLRLDRIYVRDVKGVRPLPLPRHPWARLSDHAPLAAEIELDSPEASP</sequence>